<dbReference type="InterPro" id="IPR002889">
    <property type="entry name" value="WSC_carb-bd"/>
</dbReference>
<dbReference type="InParanoid" id="A0A507B8L6"/>
<dbReference type="EMBL" id="SKBQ01000010">
    <property type="protein sequence ID" value="TPX18652.1"/>
    <property type="molecule type" value="Genomic_DNA"/>
</dbReference>
<comment type="caution">
    <text evidence="4">The sequence shown here is derived from an EMBL/GenBank/DDBJ whole genome shotgun (WGS) entry which is preliminary data.</text>
</comment>
<keyword evidence="5" id="KW-1185">Reference proteome</keyword>
<feature type="chain" id="PRO_5021280150" description="WSC domain-containing protein" evidence="2">
    <location>
        <begin position="21"/>
        <end position="855"/>
    </location>
</feature>
<dbReference type="AlphaFoldDB" id="A0A507B8L6"/>
<accession>A0A507B8L6</accession>
<proteinExistence type="predicted"/>
<feature type="region of interest" description="Disordered" evidence="1">
    <location>
        <begin position="467"/>
        <end position="542"/>
    </location>
</feature>
<dbReference type="PROSITE" id="PS51212">
    <property type="entry name" value="WSC"/>
    <property type="match status" value="1"/>
</dbReference>
<organism evidence="4 5">
    <name type="scientific">Thyridium curvatum</name>
    <dbReference type="NCBI Taxonomy" id="1093900"/>
    <lineage>
        <taxon>Eukaryota</taxon>
        <taxon>Fungi</taxon>
        <taxon>Dikarya</taxon>
        <taxon>Ascomycota</taxon>
        <taxon>Pezizomycotina</taxon>
        <taxon>Sordariomycetes</taxon>
        <taxon>Sordariomycetidae</taxon>
        <taxon>Thyridiales</taxon>
        <taxon>Thyridiaceae</taxon>
        <taxon>Thyridium</taxon>
    </lineage>
</organism>
<evidence type="ECO:0000313" key="5">
    <source>
        <dbReference type="Proteomes" id="UP000319257"/>
    </source>
</evidence>
<feature type="region of interest" description="Disordered" evidence="1">
    <location>
        <begin position="663"/>
        <end position="687"/>
    </location>
</feature>
<dbReference type="STRING" id="1093900.A0A507B8L6"/>
<evidence type="ECO:0000313" key="4">
    <source>
        <dbReference type="EMBL" id="TPX18652.1"/>
    </source>
</evidence>
<name>A0A507B8L6_9PEZI</name>
<protein>
    <recommendedName>
        <fullName evidence="3">WSC domain-containing protein</fullName>
    </recommendedName>
</protein>
<evidence type="ECO:0000256" key="2">
    <source>
        <dbReference type="SAM" id="SignalP"/>
    </source>
</evidence>
<dbReference type="GeneID" id="41969956"/>
<evidence type="ECO:0000256" key="1">
    <source>
        <dbReference type="SAM" id="MobiDB-lite"/>
    </source>
</evidence>
<gene>
    <name evidence="4" type="ORF">E0L32_002509</name>
</gene>
<evidence type="ECO:0000259" key="3">
    <source>
        <dbReference type="PROSITE" id="PS51212"/>
    </source>
</evidence>
<sequence>MVLSTCFKLLAAGLLGLACATPPVIDKELMIISEFDVGSIPGAEYQVARDLGYNVTSKSKAQFQAMTVDELGYYNAIVISDNGSCDETDLAFLDPATSTNLAAAAKGNIFIMGTSLTAEMRFMIDCDIPDHTPVTSVARDALHWVSSGTSTGFYLSFSCYRQLQGIPATAVPALVGFGNFASRSGDYPTGGSCLYDVELPNADEIFQSDVTPASTFTQYRCAIPEIFTAWPSGFAVSGNSASAQNDAGTNMHLPFMLDRVSIYNNCGNGRIDGPNWKEDCDDGEANVGGTLATQFSTCSAQCTCVYGVAAGGTCNPVPNLCGNGVWESGNGEQCDDGPTGSRSCTATCQCIYGVGSQPGTCKNEPVCGNGVVDDGEQCEPQRIPGRRGASGLLARRPVPVADDICNAQCQCIYGLNATTAACNPVPVCGNYWTQQGEECDAGPSGDEVCSSTCRCIYGVTQDGCVPAPVNSTTTTTSPTSTASSSSSSTTSSSTISATSTPATSSSAVSSSTPATSPTSVPSSTAPTSSATPTQTSSPFPQRLSTNYEFVGCTGSEQNYPSFTLQVSSDNMNLELCTAACNGRLYAGVHVNNCYCSDEFSNVVTISRDLCNLPCPGNPAENCGGYRSVNGTTTFIRRQNRRQAAGPVPSNALLAVYQFAPQSPTSAVPPPTSPVPGPSSVLPAPQSQGQGQTTAIAVATAAATATATTTAMVTSTTCSSGYCNAAGYIFEQCQGYPNPGEAVFVLQACSCPGGWQYVPAGCDGTSCGSLVVYRAVAWTTGTAPPSGVVVYQPQACISFNCVGSVIFAQGSGVSGGNANTTSPVQPSTVVVVAGAGKMVGYMSSLMVAVGALVLLL</sequence>
<dbReference type="Proteomes" id="UP000319257">
    <property type="component" value="Unassembled WGS sequence"/>
</dbReference>
<dbReference type="SMART" id="SM00321">
    <property type="entry name" value="WSC"/>
    <property type="match status" value="1"/>
</dbReference>
<feature type="signal peptide" evidence="2">
    <location>
        <begin position="1"/>
        <end position="20"/>
    </location>
</feature>
<feature type="compositionally biased region" description="Low complexity" evidence="1">
    <location>
        <begin position="471"/>
        <end position="538"/>
    </location>
</feature>
<dbReference type="OrthoDB" id="291007at2759"/>
<feature type="compositionally biased region" description="Pro residues" evidence="1">
    <location>
        <begin position="666"/>
        <end position="676"/>
    </location>
</feature>
<dbReference type="RefSeq" id="XP_031000363.1">
    <property type="nucleotide sequence ID" value="XM_031136706.1"/>
</dbReference>
<reference evidence="4 5" key="1">
    <citation type="submission" date="2019-06" db="EMBL/GenBank/DDBJ databases">
        <title>Draft genome sequence of the filamentous fungus Phialemoniopsis curvata isolated from diesel fuel.</title>
        <authorList>
            <person name="Varaljay V.A."/>
            <person name="Lyon W.J."/>
            <person name="Crouch A.L."/>
            <person name="Drake C.E."/>
            <person name="Hollomon J.M."/>
            <person name="Nadeau L.J."/>
            <person name="Nunn H.S."/>
            <person name="Stevenson B.S."/>
            <person name="Bojanowski C.L."/>
            <person name="Crookes-Goodson W.J."/>
        </authorList>
    </citation>
    <scope>NUCLEOTIDE SEQUENCE [LARGE SCALE GENOMIC DNA]</scope>
    <source>
        <strain evidence="4 5">D216</strain>
    </source>
</reference>
<keyword evidence="2" id="KW-0732">Signal</keyword>
<feature type="domain" description="WSC" evidence="3">
    <location>
        <begin position="546"/>
        <end position="634"/>
    </location>
</feature>